<dbReference type="EMBL" id="QMQV01000018">
    <property type="protein sequence ID" value="RLE49904.1"/>
    <property type="molecule type" value="Genomic_DNA"/>
</dbReference>
<comment type="caution">
    <text evidence="1">The sequence shown here is derived from an EMBL/GenBank/DDBJ whole genome shotgun (WGS) entry which is preliminary data.</text>
</comment>
<dbReference type="Proteomes" id="UP000278475">
    <property type="component" value="Unassembled WGS sequence"/>
</dbReference>
<proteinExistence type="predicted"/>
<evidence type="ECO:0000313" key="2">
    <source>
        <dbReference type="Proteomes" id="UP000278475"/>
    </source>
</evidence>
<organism evidence="1 2">
    <name type="scientific">Thermoproteota archaeon</name>
    <dbReference type="NCBI Taxonomy" id="2056631"/>
    <lineage>
        <taxon>Archaea</taxon>
        <taxon>Thermoproteota</taxon>
    </lineage>
</organism>
<protein>
    <submittedName>
        <fullName evidence="1">Uncharacterized protein</fullName>
    </submittedName>
</protein>
<reference evidence="1 2" key="1">
    <citation type="submission" date="2018-06" db="EMBL/GenBank/DDBJ databases">
        <title>Extensive metabolic versatility and redundancy in microbially diverse, dynamic hydrothermal sediments.</title>
        <authorList>
            <person name="Dombrowski N."/>
            <person name="Teske A."/>
            <person name="Baker B.J."/>
        </authorList>
    </citation>
    <scope>NUCLEOTIDE SEQUENCE [LARGE SCALE GENOMIC DNA]</scope>
    <source>
        <strain evidence="1">B66_G16</strain>
    </source>
</reference>
<dbReference type="AlphaFoldDB" id="A0A497ERA3"/>
<accession>A0A497ERA3</accession>
<gene>
    <name evidence="1" type="ORF">DRJ31_03130</name>
</gene>
<evidence type="ECO:0000313" key="1">
    <source>
        <dbReference type="EMBL" id="RLE49904.1"/>
    </source>
</evidence>
<sequence>MTRVSNQKLKDRIRRLITEHPEYREILKRAVEIEENPPNNLIRDYGWEWFHVKAHPAKLTKLVTEDILEVKHKSRRYTNYRLKDREAVKEALKSWKEK</sequence>
<name>A0A497ERA3_9CREN</name>